<protein>
    <submittedName>
        <fullName evidence="2">Uncharacterized protein</fullName>
    </submittedName>
</protein>
<evidence type="ECO:0000256" key="1">
    <source>
        <dbReference type="SAM" id="MobiDB-lite"/>
    </source>
</evidence>
<dbReference type="OrthoDB" id="10633165at2759"/>
<organism evidence="2">
    <name type="scientific">Octopus bimaculoides</name>
    <name type="common">California two-spotted octopus</name>
    <dbReference type="NCBI Taxonomy" id="37653"/>
    <lineage>
        <taxon>Eukaryota</taxon>
        <taxon>Metazoa</taxon>
        <taxon>Spiralia</taxon>
        <taxon>Lophotrochozoa</taxon>
        <taxon>Mollusca</taxon>
        <taxon>Cephalopoda</taxon>
        <taxon>Coleoidea</taxon>
        <taxon>Octopodiformes</taxon>
        <taxon>Octopoda</taxon>
        <taxon>Incirrata</taxon>
        <taxon>Octopodidae</taxon>
        <taxon>Octopus</taxon>
    </lineage>
</organism>
<evidence type="ECO:0000313" key="2">
    <source>
        <dbReference type="EMBL" id="KOF63747.1"/>
    </source>
</evidence>
<feature type="region of interest" description="Disordered" evidence="1">
    <location>
        <begin position="135"/>
        <end position="208"/>
    </location>
</feature>
<accession>A0A0L8FIP7</accession>
<feature type="compositionally biased region" description="Basic residues" evidence="1">
    <location>
        <begin position="48"/>
        <end position="66"/>
    </location>
</feature>
<reference evidence="2" key="1">
    <citation type="submission" date="2015-07" db="EMBL/GenBank/DDBJ databases">
        <title>MeaNS - Measles Nucleotide Surveillance Program.</title>
        <authorList>
            <person name="Tran T."/>
            <person name="Druce J."/>
        </authorList>
    </citation>
    <scope>NUCLEOTIDE SEQUENCE</scope>
    <source>
        <strain evidence="2">UCB-OBI-ISO-001</strain>
        <tissue evidence="2">Gonad</tissue>
    </source>
</reference>
<proteinExistence type="predicted"/>
<name>A0A0L8FIP7_OCTBM</name>
<feature type="compositionally biased region" description="Basic residues" evidence="1">
    <location>
        <begin position="149"/>
        <end position="172"/>
    </location>
</feature>
<feature type="compositionally biased region" description="Low complexity" evidence="1">
    <location>
        <begin position="175"/>
        <end position="197"/>
    </location>
</feature>
<feature type="compositionally biased region" description="Basic and acidic residues" evidence="1">
    <location>
        <begin position="76"/>
        <end position="98"/>
    </location>
</feature>
<feature type="region of interest" description="Disordered" evidence="1">
    <location>
        <begin position="48"/>
        <end position="107"/>
    </location>
</feature>
<dbReference type="EMBL" id="KQ430703">
    <property type="protein sequence ID" value="KOF63747.1"/>
    <property type="molecule type" value="Genomic_DNA"/>
</dbReference>
<dbReference type="AlphaFoldDB" id="A0A0L8FIP7"/>
<gene>
    <name evidence="2" type="ORF">OCBIM_22018480mg</name>
</gene>
<sequence length="330" mass="37870">MLWLKLIVLCFGLYFNSLTLLVAGVNRNEDSRHSTSAPAGRVLSRGYSRKTHNHHHHHPHHHHQQNQRRTTSSRQHQGDSADDGKESTKLRLPLKENSGKSVVALEDGYTKRRHDEFYGDRAQQTETSINRKISVYTPEGHSSKDNKHNNNHNKHHHHHKNKNHNKNIHHHNSKDSNTNTTTTNNSKNKNHNNINNNIKHKDNGTSLPNKCPKCRQRDNEMQLRLALIKDNILKYLGLSTAPDIKDPSIPQILTVQHAISGHTMQKDSPFHSGRKQDFDNEFGGHTLRPLQRILVSHLSIGSIQRRITSSKSLGDHFDTLFSFQLGMYFI</sequence>